<dbReference type="Gene3D" id="3.30.2320.30">
    <property type="entry name" value="ATP synthase, E subunit, C-terminal"/>
    <property type="match status" value="1"/>
</dbReference>
<comment type="similarity">
    <text evidence="1">Belongs to the V-ATPase E subunit family.</text>
</comment>
<name>A0A425C4S2_9STRA</name>
<dbReference type="Pfam" id="PF01991">
    <property type="entry name" value="vATP-synt_E"/>
    <property type="match status" value="1"/>
</dbReference>
<dbReference type="Proteomes" id="UP000286097">
    <property type="component" value="Unassembled WGS sequence"/>
</dbReference>
<sequence length="80" mass="8666">MGGLVKLFETDVVVAVRAKDVEVAEMVVTEATDKFIATMKKEAHLDVNEVKAGGVVLYAKQGKIVSDNTLDTRLTRSTTI</sequence>
<evidence type="ECO:0000256" key="1">
    <source>
        <dbReference type="ARBA" id="ARBA00005901"/>
    </source>
</evidence>
<comment type="caution">
    <text evidence="4">The sequence shown here is derived from an EMBL/GenBank/DDBJ whole genome shotgun (WGS) entry which is preliminary data.</text>
</comment>
<organism evidence="4 5">
    <name type="scientific">Peronospora effusa</name>
    <dbReference type="NCBI Taxonomy" id="542832"/>
    <lineage>
        <taxon>Eukaryota</taxon>
        <taxon>Sar</taxon>
        <taxon>Stramenopiles</taxon>
        <taxon>Oomycota</taxon>
        <taxon>Peronosporomycetes</taxon>
        <taxon>Peronosporales</taxon>
        <taxon>Peronosporaceae</taxon>
        <taxon>Peronospora</taxon>
    </lineage>
</organism>
<dbReference type="SUPFAM" id="SSF160527">
    <property type="entry name" value="V-type ATPase subunit E-like"/>
    <property type="match status" value="1"/>
</dbReference>
<keyword evidence="3" id="KW-0406">Ion transport</keyword>
<dbReference type="PANTHER" id="PTHR45715">
    <property type="entry name" value="ATPASE H+-TRANSPORTING V1 SUBUNIT E1A-RELATED"/>
    <property type="match status" value="1"/>
</dbReference>
<dbReference type="InterPro" id="IPR002842">
    <property type="entry name" value="ATPase_V1_Esu"/>
</dbReference>
<evidence type="ECO:0000256" key="3">
    <source>
        <dbReference type="ARBA" id="ARBA00023065"/>
    </source>
</evidence>
<dbReference type="GO" id="GO:0046961">
    <property type="term" value="F:proton-transporting ATPase activity, rotational mechanism"/>
    <property type="evidence" value="ECO:0007669"/>
    <property type="project" value="InterPro"/>
</dbReference>
<dbReference type="EMBL" id="QKXF01000368">
    <property type="protein sequence ID" value="RQM12033.1"/>
    <property type="molecule type" value="Genomic_DNA"/>
</dbReference>
<gene>
    <name evidence="4" type="ORF">DD237_008243</name>
</gene>
<evidence type="ECO:0000313" key="5">
    <source>
        <dbReference type="Proteomes" id="UP000286097"/>
    </source>
</evidence>
<evidence type="ECO:0000313" key="4">
    <source>
        <dbReference type="EMBL" id="RQM12033.1"/>
    </source>
</evidence>
<proteinExistence type="inferred from homology"/>
<dbReference type="GO" id="GO:0033178">
    <property type="term" value="C:proton-transporting two-sector ATPase complex, catalytic domain"/>
    <property type="evidence" value="ECO:0007669"/>
    <property type="project" value="InterPro"/>
</dbReference>
<evidence type="ECO:0000256" key="2">
    <source>
        <dbReference type="ARBA" id="ARBA00022448"/>
    </source>
</evidence>
<dbReference type="AlphaFoldDB" id="A0A425C4S2"/>
<reference evidence="4 5" key="1">
    <citation type="submission" date="2018-06" db="EMBL/GenBank/DDBJ databases">
        <title>Comparative genomics of downy mildews reveals potential adaptations to biotrophy.</title>
        <authorList>
            <person name="Fletcher K."/>
            <person name="Klosterman S.J."/>
            <person name="Derevnina L."/>
            <person name="Martin F."/>
            <person name="Koike S."/>
            <person name="Reyes Chin-Wo S."/>
            <person name="Mou B."/>
            <person name="Michelmore R."/>
        </authorList>
    </citation>
    <scope>NUCLEOTIDE SEQUENCE [LARGE SCALE GENOMIC DNA]</scope>
    <source>
        <strain evidence="4 5">R13</strain>
    </source>
</reference>
<protein>
    <submittedName>
        <fullName evidence="4">Uncharacterized protein</fullName>
    </submittedName>
</protein>
<dbReference type="InterPro" id="IPR038495">
    <property type="entry name" value="ATPase_E_C"/>
</dbReference>
<accession>A0A425C4S2</accession>
<dbReference type="VEuPathDB" id="FungiDB:DD237_008243"/>
<keyword evidence="2" id="KW-0813">Transport</keyword>